<evidence type="ECO:0000313" key="1">
    <source>
        <dbReference type="EMBL" id="MBE1509015.1"/>
    </source>
</evidence>
<dbReference type="RefSeq" id="WP_192732529.1">
    <property type="nucleotide sequence ID" value="NZ_BAAAVL010000004.1"/>
</dbReference>
<keyword evidence="2" id="KW-1185">Reference proteome</keyword>
<accession>A0ABR9J0P5</accession>
<protein>
    <submittedName>
        <fullName evidence="1">Uncharacterized protein</fullName>
    </submittedName>
</protein>
<reference evidence="1 2" key="1">
    <citation type="submission" date="2020-10" db="EMBL/GenBank/DDBJ databases">
        <title>Sequencing the genomes of 1000 actinobacteria strains.</title>
        <authorList>
            <person name="Klenk H.-P."/>
        </authorList>
    </citation>
    <scope>NUCLEOTIDE SEQUENCE [LARGE SCALE GENOMIC DNA]</scope>
    <source>
        <strain evidence="1 2">DSM 7307</strain>
    </source>
</reference>
<name>A0ABR9J0P5_RHIVS</name>
<proteinExistence type="predicted"/>
<dbReference type="EMBL" id="JADBEC010000002">
    <property type="protein sequence ID" value="MBE1509015.1"/>
    <property type="molecule type" value="Genomic_DNA"/>
</dbReference>
<sequence>MEDIIELGDAEKDQRLRNIASLARLVSYARQSARELNAEFSVYCLDLALGALLQDLAESGITLPVEETIKDAPAGPVH</sequence>
<dbReference type="Proteomes" id="UP000620262">
    <property type="component" value="Unassembled WGS sequence"/>
</dbReference>
<gene>
    <name evidence="1" type="ORF">H4W29_006260</name>
</gene>
<evidence type="ECO:0000313" key="2">
    <source>
        <dbReference type="Proteomes" id="UP000620262"/>
    </source>
</evidence>
<comment type="caution">
    <text evidence="1">The sequence shown here is derived from an EMBL/GenBank/DDBJ whole genome shotgun (WGS) entry which is preliminary data.</text>
</comment>
<organism evidence="1 2">
    <name type="scientific">Rhizobium viscosum</name>
    <name type="common">Arthrobacter viscosus</name>
    <dbReference type="NCBI Taxonomy" id="1673"/>
    <lineage>
        <taxon>Bacteria</taxon>
        <taxon>Pseudomonadati</taxon>
        <taxon>Pseudomonadota</taxon>
        <taxon>Alphaproteobacteria</taxon>
        <taxon>Hyphomicrobiales</taxon>
        <taxon>Rhizobiaceae</taxon>
        <taxon>Rhizobium/Agrobacterium group</taxon>
        <taxon>Rhizobium</taxon>
    </lineage>
</organism>